<proteinExistence type="predicted"/>
<dbReference type="EMBL" id="JACHDN010000001">
    <property type="protein sequence ID" value="MBB5474800.1"/>
    <property type="molecule type" value="Genomic_DNA"/>
</dbReference>
<sequence length="42" mass="4980">MNQLTPPRCCDDQMVFDLDCWRCPSCNCVVAYRGDRRSRLVR</sequence>
<dbReference type="AlphaFoldDB" id="A0A7W8WAU7"/>
<comment type="caution">
    <text evidence="1">The sequence shown here is derived from an EMBL/GenBank/DDBJ whole genome shotgun (WGS) entry which is preliminary data.</text>
</comment>
<evidence type="ECO:0000313" key="2">
    <source>
        <dbReference type="Proteomes" id="UP000564629"/>
    </source>
</evidence>
<accession>A0A7W8WAU7</accession>
<gene>
    <name evidence="1" type="ORF">HNR08_003536</name>
</gene>
<evidence type="ECO:0000313" key="1">
    <source>
        <dbReference type="EMBL" id="MBB5474800.1"/>
    </source>
</evidence>
<organism evidence="1 2">
    <name type="scientific">Cellulomonas hominis</name>
    <dbReference type="NCBI Taxonomy" id="156981"/>
    <lineage>
        <taxon>Bacteria</taxon>
        <taxon>Bacillati</taxon>
        <taxon>Actinomycetota</taxon>
        <taxon>Actinomycetes</taxon>
        <taxon>Micrococcales</taxon>
        <taxon>Cellulomonadaceae</taxon>
        <taxon>Cellulomonas</taxon>
    </lineage>
</organism>
<name>A0A7W8WAU7_9CELL</name>
<protein>
    <submittedName>
        <fullName evidence="1">Uncharacterized protein</fullName>
    </submittedName>
</protein>
<dbReference type="Proteomes" id="UP000564629">
    <property type="component" value="Unassembled WGS sequence"/>
</dbReference>
<reference evidence="1 2" key="1">
    <citation type="submission" date="2020-08" db="EMBL/GenBank/DDBJ databases">
        <title>Sequencing the genomes of 1000 actinobacteria strains.</title>
        <authorList>
            <person name="Klenk H.-P."/>
        </authorList>
    </citation>
    <scope>NUCLEOTIDE SEQUENCE [LARGE SCALE GENOMIC DNA]</scope>
    <source>
        <strain evidence="1 2">DSM 9581</strain>
    </source>
</reference>